<reference evidence="2 3" key="1">
    <citation type="submission" date="2022-06" db="EMBL/GenBank/DDBJ databases">
        <title>New Species of the Genus Actinoplanes, ActinopZanes ferrugineus.</title>
        <authorList>
            <person name="Ding P."/>
        </authorList>
    </citation>
    <scope>NUCLEOTIDE SEQUENCE [LARGE SCALE GENOMIC DNA]</scope>
    <source>
        <strain evidence="2 3">TRM88003</strain>
    </source>
</reference>
<keyword evidence="3" id="KW-1185">Reference proteome</keyword>
<gene>
    <name evidence="2" type="ORF">M1L60_19605</name>
</gene>
<evidence type="ECO:0000313" key="3">
    <source>
        <dbReference type="Proteomes" id="UP001523369"/>
    </source>
</evidence>
<evidence type="ECO:0000256" key="1">
    <source>
        <dbReference type="SAM" id="Phobius"/>
    </source>
</evidence>
<proteinExistence type="predicted"/>
<keyword evidence="1" id="KW-0472">Membrane</keyword>
<name>A0ABT1DPS7_9ACTN</name>
<organism evidence="2 3">
    <name type="scientific">Paractinoplanes aksuensis</name>
    <dbReference type="NCBI Taxonomy" id="2939490"/>
    <lineage>
        <taxon>Bacteria</taxon>
        <taxon>Bacillati</taxon>
        <taxon>Actinomycetota</taxon>
        <taxon>Actinomycetes</taxon>
        <taxon>Micromonosporales</taxon>
        <taxon>Micromonosporaceae</taxon>
        <taxon>Paractinoplanes</taxon>
    </lineage>
</organism>
<keyword evidence="1" id="KW-1133">Transmembrane helix</keyword>
<protein>
    <submittedName>
        <fullName evidence="2">Uncharacterized protein</fullName>
    </submittedName>
</protein>
<dbReference type="RefSeq" id="WP_253238894.1">
    <property type="nucleotide sequence ID" value="NZ_JAMYJR010000021.1"/>
</dbReference>
<sequence length="283" mass="31417">MSKKLFQDFTSFAVLTIGLTSGVAQLAGPGTGFGRILLMGVCVVCFLYLIVRYTLHFLVRRNEQLRAELTTQQVAHRSYVEAINKIIDQEGPIYAENLEVTVVIGTDDDGDTIVERRQTKPLPRVTQRAIRPIVPVGNDRIVGLDDIGLRCTLEKISGTITPRPLAHNGMPRVWLVFEPGLTETFTWQINYCSPGLWAPLRKRGSDLLIWTDRLPAGNGATSVLNELSVRFVFPASEKAPTVHERHGFGHVKAAVPSESGWLVVYTDPAPAGRRYEWDLAQAI</sequence>
<dbReference type="Proteomes" id="UP001523369">
    <property type="component" value="Unassembled WGS sequence"/>
</dbReference>
<evidence type="ECO:0000313" key="2">
    <source>
        <dbReference type="EMBL" id="MCO8272805.1"/>
    </source>
</evidence>
<accession>A0ABT1DPS7</accession>
<feature type="transmembrane region" description="Helical" evidence="1">
    <location>
        <begin position="36"/>
        <end position="55"/>
    </location>
</feature>
<comment type="caution">
    <text evidence="2">The sequence shown here is derived from an EMBL/GenBank/DDBJ whole genome shotgun (WGS) entry which is preliminary data.</text>
</comment>
<keyword evidence="1" id="KW-0812">Transmembrane</keyword>
<dbReference type="EMBL" id="JAMYJR010000021">
    <property type="protein sequence ID" value="MCO8272805.1"/>
    <property type="molecule type" value="Genomic_DNA"/>
</dbReference>